<gene>
    <name evidence="2" type="ORF">PG994_003013</name>
</gene>
<proteinExistence type="predicted"/>
<comment type="caution">
    <text evidence="2">The sequence shown here is derived from an EMBL/GenBank/DDBJ whole genome shotgun (WGS) entry which is preliminary data.</text>
</comment>
<feature type="compositionally biased region" description="Polar residues" evidence="1">
    <location>
        <begin position="125"/>
        <end position="136"/>
    </location>
</feature>
<reference evidence="2 3" key="1">
    <citation type="submission" date="2023-01" db="EMBL/GenBank/DDBJ databases">
        <title>Analysis of 21 Apiospora genomes using comparative genomics revels a genus with tremendous synthesis potential of carbohydrate active enzymes and secondary metabolites.</title>
        <authorList>
            <person name="Sorensen T."/>
        </authorList>
    </citation>
    <scope>NUCLEOTIDE SEQUENCE [LARGE SCALE GENOMIC DNA]</scope>
    <source>
        <strain evidence="2 3">CBS 135458</strain>
    </source>
</reference>
<protein>
    <submittedName>
        <fullName evidence="2">Uncharacterized protein</fullName>
    </submittedName>
</protein>
<evidence type="ECO:0000313" key="2">
    <source>
        <dbReference type="EMBL" id="KAK8079206.1"/>
    </source>
</evidence>
<feature type="compositionally biased region" description="Low complexity" evidence="1">
    <location>
        <begin position="230"/>
        <end position="239"/>
    </location>
</feature>
<name>A0ABR1W9L9_9PEZI</name>
<feature type="compositionally biased region" description="Basic and acidic residues" evidence="1">
    <location>
        <begin position="45"/>
        <end position="54"/>
    </location>
</feature>
<keyword evidence="3" id="KW-1185">Reference proteome</keyword>
<evidence type="ECO:0000256" key="1">
    <source>
        <dbReference type="SAM" id="MobiDB-lite"/>
    </source>
</evidence>
<organism evidence="2 3">
    <name type="scientific">Apiospora phragmitis</name>
    <dbReference type="NCBI Taxonomy" id="2905665"/>
    <lineage>
        <taxon>Eukaryota</taxon>
        <taxon>Fungi</taxon>
        <taxon>Dikarya</taxon>
        <taxon>Ascomycota</taxon>
        <taxon>Pezizomycotina</taxon>
        <taxon>Sordariomycetes</taxon>
        <taxon>Xylariomycetidae</taxon>
        <taxon>Amphisphaeriales</taxon>
        <taxon>Apiosporaceae</taxon>
        <taxon>Apiospora</taxon>
    </lineage>
</organism>
<feature type="compositionally biased region" description="Low complexity" evidence="1">
    <location>
        <begin position="59"/>
        <end position="70"/>
    </location>
</feature>
<evidence type="ECO:0000313" key="3">
    <source>
        <dbReference type="Proteomes" id="UP001480595"/>
    </source>
</evidence>
<dbReference type="EMBL" id="JAQQWL010000003">
    <property type="protein sequence ID" value="KAK8079206.1"/>
    <property type="molecule type" value="Genomic_DNA"/>
</dbReference>
<dbReference type="RefSeq" id="XP_066720277.1">
    <property type="nucleotide sequence ID" value="XM_066854422.1"/>
</dbReference>
<feature type="compositionally biased region" description="Polar residues" evidence="1">
    <location>
        <begin position="158"/>
        <end position="181"/>
    </location>
</feature>
<feature type="region of interest" description="Disordered" evidence="1">
    <location>
        <begin position="114"/>
        <end position="285"/>
    </location>
</feature>
<feature type="region of interest" description="Disordered" evidence="1">
    <location>
        <begin position="33"/>
        <end position="70"/>
    </location>
</feature>
<dbReference type="Proteomes" id="UP001480595">
    <property type="component" value="Unassembled WGS sequence"/>
</dbReference>
<sequence>MNYVYGTTAQTRAQGHQVRAILDLMGENGRRVAKAGTSGTARGRNFRDEVKAKSDTGTQQAASPMPQPAMAQPFAQPSMYPAAGNQQYFATNVPQPQGYYPNMAVQHPMYNQYGRPMGMAPMPQQPTAPSQPINTTQQQPQLHQSQSQPTMPHGYYLTPSTTQAWSSPASNPSHSAQQPRTVSDIPPQTPPSHRQQHPAPGPAGDSPFLQRNIEEMYSADSPQVFGVGHPQQQQQSQQQSGGGPPPPGQMSGTPGSFHPTGAPLGQGQGQWPGTQGLHPTGGPGQ</sequence>
<dbReference type="GeneID" id="92087485"/>
<accession>A0ABR1W9L9</accession>
<feature type="compositionally biased region" description="Low complexity" evidence="1">
    <location>
        <begin position="137"/>
        <end position="149"/>
    </location>
</feature>